<evidence type="ECO:0000313" key="3">
    <source>
        <dbReference type="Proteomes" id="UP000563094"/>
    </source>
</evidence>
<evidence type="ECO:0000313" key="2">
    <source>
        <dbReference type="EMBL" id="MBA9078155.1"/>
    </source>
</evidence>
<evidence type="ECO:0000256" key="1">
    <source>
        <dbReference type="SAM" id="SignalP"/>
    </source>
</evidence>
<gene>
    <name evidence="2" type="ORF">FHS90_002879</name>
</gene>
<feature type="signal peptide" evidence="1">
    <location>
        <begin position="1"/>
        <end position="24"/>
    </location>
</feature>
<dbReference type="AlphaFoldDB" id="A0A839GRM3"/>
<proteinExistence type="predicted"/>
<keyword evidence="1" id="KW-0732">Signal</keyword>
<name>A0A839GRM3_9BACT</name>
<accession>A0A839GRM3</accession>
<dbReference type="EMBL" id="JACJIQ010000011">
    <property type="protein sequence ID" value="MBA9078155.1"/>
    <property type="molecule type" value="Genomic_DNA"/>
</dbReference>
<protein>
    <submittedName>
        <fullName evidence="2">Uncharacterized protein</fullName>
    </submittedName>
</protein>
<keyword evidence="3" id="KW-1185">Reference proteome</keyword>
<comment type="caution">
    <text evidence="2">The sequence shown here is derived from an EMBL/GenBank/DDBJ whole genome shotgun (WGS) entry which is preliminary data.</text>
</comment>
<dbReference type="PROSITE" id="PS51257">
    <property type="entry name" value="PROKAR_LIPOPROTEIN"/>
    <property type="match status" value="1"/>
</dbReference>
<dbReference type="Proteomes" id="UP000563094">
    <property type="component" value="Unassembled WGS sequence"/>
</dbReference>
<dbReference type="RefSeq" id="WP_182513447.1">
    <property type="nucleotide sequence ID" value="NZ_JACJIQ010000011.1"/>
</dbReference>
<reference evidence="2 3" key="1">
    <citation type="submission" date="2020-08" db="EMBL/GenBank/DDBJ databases">
        <title>Genomic Encyclopedia of Type Strains, Phase IV (KMG-IV): sequencing the most valuable type-strain genomes for metagenomic binning, comparative biology and taxonomic classification.</title>
        <authorList>
            <person name="Goeker M."/>
        </authorList>
    </citation>
    <scope>NUCLEOTIDE SEQUENCE [LARGE SCALE GENOMIC DNA]</scope>
    <source>
        <strain evidence="2 3">DSM 29854</strain>
    </source>
</reference>
<organism evidence="2 3">
    <name type="scientific">Rufibacter quisquiliarum</name>
    <dbReference type="NCBI Taxonomy" id="1549639"/>
    <lineage>
        <taxon>Bacteria</taxon>
        <taxon>Pseudomonadati</taxon>
        <taxon>Bacteroidota</taxon>
        <taxon>Cytophagia</taxon>
        <taxon>Cytophagales</taxon>
        <taxon>Hymenobacteraceae</taxon>
        <taxon>Rufibacter</taxon>
    </lineage>
</organism>
<sequence length="156" mass="17260">MKTFLSLSRAALMLLLLITFVGCSKDDDPEPENEESNIPPEFRGRNVEVNPKTVYVSSKSISVSVWDNGNLVDGDIVSIYVNGERVINEHELTRTKHTVDVDLKYKGYNYILLYAHNEGTSSPNTCAVEIEDDKGKQTVVLNAKLTTNAAANVVVE</sequence>
<feature type="chain" id="PRO_5032846848" evidence="1">
    <location>
        <begin position="25"/>
        <end position="156"/>
    </location>
</feature>